<proteinExistence type="predicted"/>
<feature type="compositionally biased region" description="Basic residues" evidence="1">
    <location>
        <begin position="88"/>
        <end position="101"/>
    </location>
</feature>
<dbReference type="AlphaFoldDB" id="A0AAD4LKH1"/>
<sequence>MSTSTKRRSTVQDYATLRLHPDGSRIKLRSPKRSDPYHKAGRDVRGNRVARDAAGLAVVPKRPAPLEDSRIEMVSSGPDVSSGESRRAKPRKNNRRKRRRLDPHDVEFLRDSGNVPGNADAGGETRWPVPSSDLLKCVNYFACQYYAARGLLLDQSRDYSREKEQRKAEDRQKVRTGGSGDGSFVADGDNDGFAEEGDPNARECIECEGAGVSSKGLPGMYKALDGSALVAIGMLLQELVSTLLKPNVPPGWEKEMEAAGLVPNDESVGPEDERTEETQSDNSGDEEI</sequence>
<evidence type="ECO:0000313" key="2">
    <source>
        <dbReference type="EMBL" id="KAH8992472.1"/>
    </source>
</evidence>
<dbReference type="Proteomes" id="UP001201163">
    <property type="component" value="Unassembled WGS sequence"/>
</dbReference>
<dbReference type="EMBL" id="JAKELL010000022">
    <property type="protein sequence ID" value="KAH8992472.1"/>
    <property type="molecule type" value="Genomic_DNA"/>
</dbReference>
<comment type="caution">
    <text evidence="2">The sequence shown here is derived from an EMBL/GenBank/DDBJ whole genome shotgun (WGS) entry which is preliminary data.</text>
</comment>
<reference evidence="2" key="1">
    <citation type="submission" date="2022-01" db="EMBL/GenBank/DDBJ databases">
        <title>Comparative genomics reveals a dynamic genome evolution in the ectomycorrhizal milk-cap (Lactarius) mushrooms.</title>
        <authorList>
            <consortium name="DOE Joint Genome Institute"/>
            <person name="Lebreton A."/>
            <person name="Tang N."/>
            <person name="Kuo A."/>
            <person name="LaButti K."/>
            <person name="Drula E."/>
            <person name="Barry K."/>
            <person name="Clum A."/>
            <person name="Lipzen A."/>
            <person name="Mousain D."/>
            <person name="Ng V."/>
            <person name="Wang R."/>
            <person name="Wang X."/>
            <person name="Dai Y."/>
            <person name="Henrissat B."/>
            <person name="Grigoriev I.V."/>
            <person name="Guerin-Laguette A."/>
            <person name="Yu F."/>
            <person name="Martin F.M."/>
        </authorList>
    </citation>
    <scope>NUCLEOTIDE SEQUENCE</scope>
    <source>
        <strain evidence="2">QP</strain>
    </source>
</reference>
<feature type="compositionally biased region" description="Basic and acidic residues" evidence="1">
    <location>
        <begin position="162"/>
        <end position="173"/>
    </location>
</feature>
<feature type="region of interest" description="Disordered" evidence="1">
    <location>
        <begin position="248"/>
        <end position="288"/>
    </location>
</feature>
<keyword evidence="3" id="KW-1185">Reference proteome</keyword>
<feature type="region of interest" description="Disordered" evidence="1">
    <location>
        <begin position="162"/>
        <end position="199"/>
    </location>
</feature>
<feature type="compositionally biased region" description="Basic and acidic residues" evidence="1">
    <location>
        <begin position="32"/>
        <end position="51"/>
    </location>
</feature>
<protein>
    <submittedName>
        <fullName evidence="2">Uncharacterized protein</fullName>
    </submittedName>
</protein>
<feature type="compositionally biased region" description="Acidic residues" evidence="1">
    <location>
        <begin position="188"/>
        <end position="198"/>
    </location>
</feature>
<feature type="compositionally biased region" description="Acidic residues" evidence="1">
    <location>
        <begin position="268"/>
        <end position="288"/>
    </location>
</feature>
<feature type="region of interest" description="Disordered" evidence="1">
    <location>
        <begin position="1"/>
        <end position="127"/>
    </location>
</feature>
<evidence type="ECO:0000256" key="1">
    <source>
        <dbReference type="SAM" id="MobiDB-lite"/>
    </source>
</evidence>
<name>A0AAD4LKH1_9AGAM</name>
<gene>
    <name evidence="2" type="ORF">EDB92DRAFT_1945256</name>
</gene>
<evidence type="ECO:0000313" key="3">
    <source>
        <dbReference type="Proteomes" id="UP001201163"/>
    </source>
</evidence>
<accession>A0AAD4LKH1</accession>
<organism evidence="2 3">
    <name type="scientific">Lactarius akahatsu</name>
    <dbReference type="NCBI Taxonomy" id="416441"/>
    <lineage>
        <taxon>Eukaryota</taxon>
        <taxon>Fungi</taxon>
        <taxon>Dikarya</taxon>
        <taxon>Basidiomycota</taxon>
        <taxon>Agaricomycotina</taxon>
        <taxon>Agaricomycetes</taxon>
        <taxon>Russulales</taxon>
        <taxon>Russulaceae</taxon>
        <taxon>Lactarius</taxon>
    </lineage>
</organism>